<dbReference type="Proteomes" id="UP001595075">
    <property type="component" value="Unassembled WGS sequence"/>
</dbReference>
<gene>
    <name evidence="2" type="ORF">VTL71DRAFT_7448</name>
</gene>
<evidence type="ECO:0000256" key="1">
    <source>
        <dbReference type="SAM" id="Phobius"/>
    </source>
</evidence>
<name>A0ABR4BU47_9HELO</name>
<accession>A0ABR4BU47</accession>
<reference evidence="2 3" key="1">
    <citation type="journal article" date="2024" name="Commun. Biol.">
        <title>Comparative genomic analysis of thermophilic fungi reveals convergent evolutionary adaptations and gene losses.</title>
        <authorList>
            <person name="Steindorff A.S."/>
            <person name="Aguilar-Pontes M.V."/>
            <person name="Robinson A.J."/>
            <person name="Andreopoulos B."/>
            <person name="LaButti K."/>
            <person name="Kuo A."/>
            <person name="Mondo S."/>
            <person name="Riley R."/>
            <person name="Otillar R."/>
            <person name="Haridas S."/>
            <person name="Lipzen A."/>
            <person name="Grimwood J."/>
            <person name="Schmutz J."/>
            <person name="Clum A."/>
            <person name="Reid I.D."/>
            <person name="Moisan M.C."/>
            <person name="Butler G."/>
            <person name="Nguyen T.T.M."/>
            <person name="Dewar K."/>
            <person name="Conant G."/>
            <person name="Drula E."/>
            <person name="Henrissat B."/>
            <person name="Hansel C."/>
            <person name="Singer S."/>
            <person name="Hutchinson M.I."/>
            <person name="de Vries R.P."/>
            <person name="Natvig D.O."/>
            <person name="Powell A.J."/>
            <person name="Tsang A."/>
            <person name="Grigoriev I.V."/>
        </authorList>
    </citation>
    <scope>NUCLEOTIDE SEQUENCE [LARGE SCALE GENOMIC DNA]</scope>
    <source>
        <strain evidence="2 3">CBS 494.80</strain>
    </source>
</reference>
<sequence length="153" mass="17306">MAGKTYCTTHLKSSEFRFICSPTRVPGLKLGHIRARRLHQASNEAINIFVAAPIVISSAASCFVVGLYKERPSSPLIWPSYLLASFSRATPFVISFYLSYKIDTPRCDFPVVVSYSQYLQHLSLLLYSFDRFTSALDSRLLPARPSYFLIRIS</sequence>
<organism evidence="2 3">
    <name type="scientific">Oculimacula yallundae</name>
    <dbReference type="NCBI Taxonomy" id="86028"/>
    <lineage>
        <taxon>Eukaryota</taxon>
        <taxon>Fungi</taxon>
        <taxon>Dikarya</taxon>
        <taxon>Ascomycota</taxon>
        <taxon>Pezizomycotina</taxon>
        <taxon>Leotiomycetes</taxon>
        <taxon>Helotiales</taxon>
        <taxon>Ploettnerulaceae</taxon>
        <taxon>Oculimacula</taxon>
    </lineage>
</organism>
<keyword evidence="1" id="KW-0812">Transmembrane</keyword>
<evidence type="ECO:0000313" key="3">
    <source>
        <dbReference type="Proteomes" id="UP001595075"/>
    </source>
</evidence>
<evidence type="ECO:0000313" key="2">
    <source>
        <dbReference type="EMBL" id="KAL2061175.1"/>
    </source>
</evidence>
<protein>
    <submittedName>
        <fullName evidence="2">Uncharacterized protein</fullName>
    </submittedName>
</protein>
<keyword evidence="3" id="KW-1185">Reference proteome</keyword>
<keyword evidence="1" id="KW-1133">Transmembrane helix</keyword>
<feature type="transmembrane region" description="Helical" evidence="1">
    <location>
        <begin position="80"/>
        <end position="100"/>
    </location>
</feature>
<feature type="transmembrane region" description="Helical" evidence="1">
    <location>
        <begin position="46"/>
        <end position="68"/>
    </location>
</feature>
<keyword evidence="1" id="KW-0472">Membrane</keyword>
<proteinExistence type="predicted"/>
<comment type="caution">
    <text evidence="2">The sequence shown here is derived from an EMBL/GenBank/DDBJ whole genome shotgun (WGS) entry which is preliminary data.</text>
</comment>
<dbReference type="EMBL" id="JAZHXI010000019">
    <property type="protein sequence ID" value="KAL2061175.1"/>
    <property type="molecule type" value="Genomic_DNA"/>
</dbReference>